<reference evidence="1" key="1">
    <citation type="submission" date="2023-04" db="EMBL/GenBank/DDBJ databases">
        <title>Ambrosiozyma monospora NBRC 10751.</title>
        <authorList>
            <person name="Ichikawa N."/>
            <person name="Sato H."/>
            <person name="Tonouchi N."/>
        </authorList>
    </citation>
    <scope>NUCLEOTIDE SEQUENCE</scope>
    <source>
        <strain evidence="1">NBRC 10751</strain>
    </source>
</reference>
<evidence type="ECO:0000313" key="1">
    <source>
        <dbReference type="EMBL" id="GMF01712.1"/>
    </source>
</evidence>
<dbReference type="EMBL" id="BSXS01012039">
    <property type="protein sequence ID" value="GMF01712.1"/>
    <property type="molecule type" value="Genomic_DNA"/>
</dbReference>
<gene>
    <name evidence="1" type="ORF">Amon02_001131200</name>
</gene>
<comment type="caution">
    <text evidence="1">The sequence shown here is derived from an EMBL/GenBank/DDBJ whole genome shotgun (WGS) entry which is preliminary data.</text>
</comment>
<proteinExistence type="predicted"/>
<protein>
    <submittedName>
        <fullName evidence="1">Unnamed protein product</fullName>
    </submittedName>
</protein>
<name>A0ACB5U4V4_AMBMO</name>
<keyword evidence="2" id="KW-1185">Reference proteome</keyword>
<sequence length="88" mass="9972">MVPSIRFVRTVVRSLIRFSSFDVEVLACKYNKTYGEDFAKLAASGNLHIKTDSVFNFYTEYQEAYNKLRLDQAKGKVILTLGEDAAKA</sequence>
<evidence type="ECO:0000313" key="2">
    <source>
        <dbReference type="Proteomes" id="UP001165064"/>
    </source>
</evidence>
<accession>A0ACB5U4V4</accession>
<dbReference type="Proteomes" id="UP001165064">
    <property type="component" value="Unassembled WGS sequence"/>
</dbReference>
<organism evidence="1 2">
    <name type="scientific">Ambrosiozyma monospora</name>
    <name type="common">Yeast</name>
    <name type="synonym">Endomycopsis monosporus</name>
    <dbReference type="NCBI Taxonomy" id="43982"/>
    <lineage>
        <taxon>Eukaryota</taxon>
        <taxon>Fungi</taxon>
        <taxon>Dikarya</taxon>
        <taxon>Ascomycota</taxon>
        <taxon>Saccharomycotina</taxon>
        <taxon>Pichiomycetes</taxon>
        <taxon>Pichiales</taxon>
        <taxon>Pichiaceae</taxon>
        <taxon>Ambrosiozyma</taxon>
    </lineage>
</organism>